<dbReference type="Pfam" id="PF00291">
    <property type="entry name" value="PALP"/>
    <property type="match status" value="1"/>
</dbReference>
<keyword evidence="4" id="KW-0028">Amino-acid biosynthesis</keyword>
<evidence type="ECO:0000259" key="10">
    <source>
        <dbReference type="Pfam" id="PF00291"/>
    </source>
</evidence>
<evidence type="ECO:0000313" key="11">
    <source>
        <dbReference type="EMBL" id="GAH26055.1"/>
    </source>
</evidence>
<evidence type="ECO:0000256" key="7">
    <source>
        <dbReference type="ARBA" id="ARBA00023141"/>
    </source>
</evidence>
<feature type="non-terminal residue" evidence="11">
    <location>
        <position position="1"/>
    </location>
</feature>
<keyword evidence="8" id="KW-0456">Lyase</keyword>
<evidence type="ECO:0000256" key="1">
    <source>
        <dbReference type="ARBA" id="ARBA00001933"/>
    </source>
</evidence>
<dbReference type="EMBL" id="BARU01005047">
    <property type="protein sequence ID" value="GAH26055.1"/>
    <property type="molecule type" value="Genomic_DNA"/>
</dbReference>
<dbReference type="GO" id="GO:0005737">
    <property type="term" value="C:cytoplasm"/>
    <property type="evidence" value="ECO:0007669"/>
    <property type="project" value="TreeGrafter"/>
</dbReference>
<dbReference type="GO" id="GO:0052684">
    <property type="term" value="F:L-serine hydro-lyase (adding indole, L-tryptophan-forming) activity"/>
    <property type="evidence" value="ECO:0007669"/>
    <property type="project" value="TreeGrafter"/>
</dbReference>
<dbReference type="PANTHER" id="PTHR48077">
    <property type="entry name" value="TRYPTOPHAN SYNTHASE-RELATED"/>
    <property type="match status" value="1"/>
</dbReference>
<gene>
    <name evidence="11" type="ORF">S03H2_09720</name>
</gene>
<dbReference type="InterPro" id="IPR006653">
    <property type="entry name" value="Trp_synth_b_CS"/>
</dbReference>
<feature type="domain" description="Tryptophan synthase beta chain-like PALP" evidence="10">
    <location>
        <begin position="3"/>
        <end position="71"/>
    </location>
</feature>
<sequence>AKTYRPTPLHRASGLEKEIGIVGDDIKIFFKNESVSPTGSHKPNTALVQAYYSKRDGLSELITETGAGQWGS</sequence>
<proteinExistence type="predicted"/>
<keyword evidence="7" id="KW-0057">Aromatic amino acid biosynthesis</keyword>
<dbReference type="InterPro" id="IPR023026">
    <property type="entry name" value="Trp_synth_beta/beta-like"/>
</dbReference>
<evidence type="ECO:0000256" key="2">
    <source>
        <dbReference type="ARBA" id="ARBA00004733"/>
    </source>
</evidence>
<name>X1F0G6_9ZZZZ</name>
<dbReference type="InterPro" id="IPR036052">
    <property type="entry name" value="TrpB-like_PALP_sf"/>
</dbReference>
<dbReference type="EC" id="4.2.1.20" evidence="3"/>
<reference evidence="11" key="1">
    <citation type="journal article" date="2014" name="Front. Microbiol.">
        <title>High frequency of phylogenetically diverse reductive dehalogenase-homologous genes in deep subseafloor sedimentary metagenomes.</title>
        <authorList>
            <person name="Kawai M."/>
            <person name="Futagami T."/>
            <person name="Toyoda A."/>
            <person name="Takaki Y."/>
            <person name="Nishi S."/>
            <person name="Hori S."/>
            <person name="Arai W."/>
            <person name="Tsubouchi T."/>
            <person name="Morono Y."/>
            <person name="Uchiyama I."/>
            <person name="Ito T."/>
            <person name="Fujiyama A."/>
            <person name="Inagaki F."/>
            <person name="Takami H."/>
        </authorList>
    </citation>
    <scope>NUCLEOTIDE SEQUENCE</scope>
    <source>
        <strain evidence="11">Expedition CK06-06</strain>
    </source>
</reference>
<comment type="caution">
    <text evidence="11">The sequence shown here is derived from an EMBL/GenBank/DDBJ whole genome shotgun (WGS) entry which is preliminary data.</text>
</comment>
<protein>
    <recommendedName>
        <fullName evidence="3">tryptophan synthase</fullName>
        <ecNumber evidence="3">4.2.1.20</ecNumber>
    </recommendedName>
</protein>
<evidence type="ECO:0000256" key="8">
    <source>
        <dbReference type="ARBA" id="ARBA00023239"/>
    </source>
</evidence>
<comment type="cofactor">
    <cofactor evidence="1">
        <name>pyridoxal 5'-phosphate</name>
        <dbReference type="ChEBI" id="CHEBI:597326"/>
    </cofactor>
</comment>
<evidence type="ECO:0000256" key="4">
    <source>
        <dbReference type="ARBA" id="ARBA00022605"/>
    </source>
</evidence>
<dbReference type="PROSITE" id="PS00168">
    <property type="entry name" value="TRP_SYNTHASE_BETA"/>
    <property type="match status" value="1"/>
</dbReference>
<evidence type="ECO:0000256" key="9">
    <source>
        <dbReference type="ARBA" id="ARBA00049047"/>
    </source>
</evidence>
<dbReference type="Gene3D" id="3.40.50.1100">
    <property type="match status" value="2"/>
</dbReference>
<dbReference type="SUPFAM" id="SSF53686">
    <property type="entry name" value="Tryptophan synthase beta subunit-like PLP-dependent enzymes"/>
    <property type="match status" value="1"/>
</dbReference>
<dbReference type="PANTHER" id="PTHR48077:SF6">
    <property type="entry name" value="TRYPTOPHAN SYNTHASE"/>
    <property type="match status" value="1"/>
</dbReference>
<keyword evidence="6" id="KW-0663">Pyridoxal phosphate</keyword>
<dbReference type="AlphaFoldDB" id="X1F0G6"/>
<feature type="non-terminal residue" evidence="11">
    <location>
        <position position="72"/>
    </location>
</feature>
<dbReference type="GO" id="GO:0004834">
    <property type="term" value="F:tryptophan synthase activity"/>
    <property type="evidence" value="ECO:0007669"/>
    <property type="project" value="UniProtKB-EC"/>
</dbReference>
<evidence type="ECO:0000256" key="6">
    <source>
        <dbReference type="ARBA" id="ARBA00022898"/>
    </source>
</evidence>
<organism evidence="11">
    <name type="scientific">marine sediment metagenome</name>
    <dbReference type="NCBI Taxonomy" id="412755"/>
    <lineage>
        <taxon>unclassified sequences</taxon>
        <taxon>metagenomes</taxon>
        <taxon>ecological metagenomes</taxon>
    </lineage>
</organism>
<accession>X1F0G6</accession>
<dbReference type="InterPro" id="IPR001926">
    <property type="entry name" value="TrpB-like_PALP"/>
</dbReference>
<comment type="catalytic activity">
    <reaction evidence="9">
        <text>(1S,2R)-1-C-(indol-3-yl)glycerol 3-phosphate + L-serine = D-glyceraldehyde 3-phosphate + L-tryptophan + H2O</text>
        <dbReference type="Rhea" id="RHEA:10532"/>
        <dbReference type="ChEBI" id="CHEBI:15377"/>
        <dbReference type="ChEBI" id="CHEBI:33384"/>
        <dbReference type="ChEBI" id="CHEBI:57912"/>
        <dbReference type="ChEBI" id="CHEBI:58866"/>
        <dbReference type="ChEBI" id="CHEBI:59776"/>
        <dbReference type="EC" id="4.2.1.20"/>
    </reaction>
</comment>
<evidence type="ECO:0000256" key="5">
    <source>
        <dbReference type="ARBA" id="ARBA00022822"/>
    </source>
</evidence>
<keyword evidence="5" id="KW-0822">Tryptophan biosynthesis</keyword>
<evidence type="ECO:0000256" key="3">
    <source>
        <dbReference type="ARBA" id="ARBA00012043"/>
    </source>
</evidence>
<comment type="pathway">
    <text evidence="2">Amino-acid biosynthesis; L-tryptophan biosynthesis; L-tryptophan from chorismate: step 5/5.</text>
</comment>